<dbReference type="EMBL" id="BMAW01028696">
    <property type="protein sequence ID" value="GFU08643.1"/>
    <property type="molecule type" value="Genomic_DNA"/>
</dbReference>
<evidence type="ECO:0000256" key="1">
    <source>
        <dbReference type="SAM" id="MobiDB-lite"/>
    </source>
</evidence>
<proteinExistence type="predicted"/>
<keyword evidence="3" id="KW-1185">Reference proteome</keyword>
<feature type="compositionally biased region" description="Polar residues" evidence="1">
    <location>
        <begin position="26"/>
        <end position="36"/>
    </location>
</feature>
<feature type="region of interest" description="Disordered" evidence="1">
    <location>
        <begin position="13"/>
        <end position="44"/>
    </location>
</feature>
<dbReference type="OrthoDB" id="425619at2759"/>
<accession>A0A8X6QAG2</accession>
<protein>
    <submittedName>
        <fullName evidence="2">Uncharacterized protein</fullName>
    </submittedName>
</protein>
<sequence>MLADKLEAFDNIRRSLHSGPRRQVKPSETLNDGNRVTSKKPERIPKHSYVVPNERPPFKYYSCWRPGVIMSRCPTCNPNSFRRSDVATNHVNAYATATGNPRLILIHITFCGKRGCICVDT</sequence>
<dbReference type="Proteomes" id="UP000887013">
    <property type="component" value="Unassembled WGS sequence"/>
</dbReference>
<evidence type="ECO:0000313" key="2">
    <source>
        <dbReference type="EMBL" id="GFU08643.1"/>
    </source>
</evidence>
<evidence type="ECO:0000313" key="3">
    <source>
        <dbReference type="Proteomes" id="UP000887013"/>
    </source>
</evidence>
<dbReference type="AlphaFoldDB" id="A0A8X6QAG2"/>
<feature type="compositionally biased region" description="Basic residues" evidence="1">
    <location>
        <begin position="14"/>
        <end position="24"/>
    </location>
</feature>
<name>A0A8X6QAG2_NEPPI</name>
<organism evidence="2 3">
    <name type="scientific">Nephila pilipes</name>
    <name type="common">Giant wood spider</name>
    <name type="synonym">Nephila maculata</name>
    <dbReference type="NCBI Taxonomy" id="299642"/>
    <lineage>
        <taxon>Eukaryota</taxon>
        <taxon>Metazoa</taxon>
        <taxon>Ecdysozoa</taxon>
        <taxon>Arthropoda</taxon>
        <taxon>Chelicerata</taxon>
        <taxon>Arachnida</taxon>
        <taxon>Araneae</taxon>
        <taxon>Araneomorphae</taxon>
        <taxon>Entelegynae</taxon>
        <taxon>Araneoidea</taxon>
        <taxon>Nephilidae</taxon>
        <taxon>Nephila</taxon>
    </lineage>
</organism>
<comment type="caution">
    <text evidence="2">The sequence shown here is derived from an EMBL/GenBank/DDBJ whole genome shotgun (WGS) entry which is preliminary data.</text>
</comment>
<reference evidence="2" key="1">
    <citation type="submission" date="2020-08" db="EMBL/GenBank/DDBJ databases">
        <title>Multicomponent nature underlies the extraordinary mechanical properties of spider dragline silk.</title>
        <authorList>
            <person name="Kono N."/>
            <person name="Nakamura H."/>
            <person name="Mori M."/>
            <person name="Yoshida Y."/>
            <person name="Ohtoshi R."/>
            <person name="Malay A.D."/>
            <person name="Moran D.A.P."/>
            <person name="Tomita M."/>
            <person name="Numata K."/>
            <person name="Arakawa K."/>
        </authorList>
    </citation>
    <scope>NUCLEOTIDE SEQUENCE</scope>
</reference>
<gene>
    <name evidence="2" type="primary">NCL1_18726</name>
    <name evidence="2" type="ORF">NPIL_243991</name>
</gene>